<organism evidence="3 4">
    <name type="scientific">Nocardia rhamnosiphila</name>
    <dbReference type="NCBI Taxonomy" id="426716"/>
    <lineage>
        <taxon>Bacteria</taxon>
        <taxon>Bacillati</taxon>
        <taxon>Actinomycetota</taxon>
        <taxon>Actinomycetes</taxon>
        <taxon>Mycobacteriales</taxon>
        <taxon>Nocardiaceae</taxon>
        <taxon>Nocardia</taxon>
    </lineage>
</organism>
<evidence type="ECO:0000313" key="3">
    <source>
        <dbReference type="EMBL" id="MEU1956704.1"/>
    </source>
</evidence>
<evidence type="ECO:0000313" key="4">
    <source>
        <dbReference type="Proteomes" id="UP001550628"/>
    </source>
</evidence>
<dbReference type="Proteomes" id="UP001550628">
    <property type="component" value="Unassembled WGS sequence"/>
</dbReference>
<dbReference type="Gene3D" id="2.40.50.100">
    <property type="match status" value="1"/>
</dbReference>
<name>A0ABV2X0N5_9NOCA</name>
<protein>
    <submittedName>
        <fullName evidence="3">Biotin/lipoyl-containing protein</fullName>
    </submittedName>
</protein>
<keyword evidence="4" id="KW-1185">Reference proteome</keyword>
<dbReference type="EMBL" id="JBEYBF010000043">
    <property type="protein sequence ID" value="MEU1956704.1"/>
    <property type="molecule type" value="Genomic_DNA"/>
</dbReference>
<dbReference type="CDD" id="cd06849">
    <property type="entry name" value="lipoyl_domain"/>
    <property type="match status" value="1"/>
</dbReference>
<evidence type="ECO:0000259" key="2">
    <source>
        <dbReference type="PROSITE" id="PS50968"/>
    </source>
</evidence>
<gene>
    <name evidence="3" type="ORF">ABZ510_33250</name>
</gene>
<dbReference type="RefSeq" id="WP_356959186.1">
    <property type="nucleotide sequence ID" value="NZ_JBEYBD010000025.1"/>
</dbReference>
<accession>A0ABV2X0N5</accession>
<feature type="domain" description="Lipoyl-binding" evidence="2">
    <location>
        <begin position="1"/>
        <end position="75"/>
    </location>
</feature>
<dbReference type="PROSITE" id="PS50968">
    <property type="entry name" value="BIOTINYL_LIPOYL"/>
    <property type="match status" value="1"/>
</dbReference>
<dbReference type="SUPFAM" id="SSF51230">
    <property type="entry name" value="Single hybrid motif"/>
    <property type="match status" value="1"/>
</dbReference>
<sequence>MIEIRIPQASMEMIEGEIDEWVVEDGATVTEGEIIYQLATDKVVVDIEAPAAGVLRQIGKEGVVYPVGEVIGHIEQ</sequence>
<proteinExistence type="predicted"/>
<reference evidence="3 4" key="1">
    <citation type="submission" date="2024-06" db="EMBL/GenBank/DDBJ databases">
        <title>The Natural Products Discovery Center: Release of the First 8490 Sequenced Strains for Exploring Actinobacteria Biosynthetic Diversity.</title>
        <authorList>
            <person name="Kalkreuter E."/>
            <person name="Kautsar S.A."/>
            <person name="Yang D."/>
            <person name="Bader C.D."/>
            <person name="Teijaro C.N."/>
            <person name="Fluegel L."/>
            <person name="Davis C.M."/>
            <person name="Simpson J.R."/>
            <person name="Lauterbach L."/>
            <person name="Steele A.D."/>
            <person name="Gui C."/>
            <person name="Meng S."/>
            <person name="Li G."/>
            <person name="Viehrig K."/>
            <person name="Ye F."/>
            <person name="Su P."/>
            <person name="Kiefer A.F."/>
            <person name="Nichols A."/>
            <person name="Cepeda A.J."/>
            <person name="Yan W."/>
            <person name="Fan B."/>
            <person name="Jiang Y."/>
            <person name="Adhikari A."/>
            <person name="Zheng C.-J."/>
            <person name="Schuster L."/>
            <person name="Cowan T.M."/>
            <person name="Smanski M.J."/>
            <person name="Chevrette M.G."/>
            <person name="De Carvalho L.P.S."/>
            <person name="Shen B."/>
        </authorList>
    </citation>
    <scope>NUCLEOTIDE SEQUENCE [LARGE SCALE GENOMIC DNA]</scope>
    <source>
        <strain evidence="3 4">NPDC019708</strain>
    </source>
</reference>
<keyword evidence="1" id="KW-0450">Lipoyl</keyword>
<dbReference type="PROSITE" id="PS00189">
    <property type="entry name" value="LIPOYL"/>
    <property type="match status" value="1"/>
</dbReference>
<dbReference type="Pfam" id="PF00364">
    <property type="entry name" value="Biotin_lipoyl"/>
    <property type="match status" value="1"/>
</dbReference>
<dbReference type="InterPro" id="IPR000089">
    <property type="entry name" value="Biotin_lipoyl"/>
</dbReference>
<comment type="caution">
    <text evidence="3">The sequence shown here is derived from an EMBL/GenBank/DDBJ whole genome shotgun (WGS) entry which is preliminary data.</text>
</comment>
<dbReference type="InterPro" id="IPR011053">
    <property type="entry name" value="Single_hybrid_motif"/>
</dbReference>
<dbReference type="InterPro" id="IPR003016">
    <property type="entry name" value="2-oxoA_DH_lipoyl-BS"/>
</dbReference>
<evidence type="ECO:0000256" key="1">
    <source>
        <dbReference type="ARBA" id="ARBA00022823"/>
    </source>
</evidence>